<dbReference type="PANTHER" id="PTHR24223">
    <property type="entry name" value="ATP-BINDING CASSETTE SUB-FAMILY C"/>
    <property type="match status" value="1"/>
</dbReference>
<comment type="subcellular location">
    <subcellularLocation>
        <location evidence="1">Membrane</location>
        <topology evidence="1">Multi-pass membrane protein</topology>
    </subcellularLocation>
</comment>
<protein>
    <submittedName>
        <fullName evidence="9">Multidrug resistance-associated 4-like</fullName>
    </submittedName>
</protein>
<dbReference type="PROSITE" id="PS50929">
    <property type="entry name" value="ABC_TM1F"/>
    <property type="match status" value="1"/>
</dbReference>
<dbReference type="SUPFAM" id="SSF90123">
    <property type="entry name" value="ABC transporter transmembrane region"/>
    <property type="match status" value="1"/>
</dbReference>
<evidence type="ECO:0000256" key="1">
    <source>
        <dbReference type="ARBA" id="ARBA00004141"/>
    </source>
</evidence>
<reference evidence="9" key="1">
    <citation type="submission" date="2020-04" db="EMBL/GenBank/DDBJ databases">
        <authorList>
            <person name="Alioto T."/>
            <person name="Alioto T."/>
            <person name="Gomez Garrido J."/>
        </authorList>
    </citation>
    <scope>NUCLEOTIDE SEQUENCE</scope>
    <source>
        <strain evidence="9">A484AB</strain>
    </source>
</reference>
<keyword evidence="3" id="KW-0813">Transport</keyword>
<gene>
    <name evidence="9" type="ORF">PACLA_8A036084</name>
</gene>
<dbReference type="InterPro" id="IPR036640">
    <property type="entry name" value="ABC1_TM_sf"/>
</dbReference>
<evidence type="ECO:0000313" key="10">
    <source>
        <dbReference type="Proteomes" id="UP001152795"/>
    </source>
</evidence>
<sequence length="217" mass="24374">MSQASMGYTDTGQIINLVTNDVQKPEEAVLFSLFLIPAPILLVVTSYLCWREIGYSFLPGIGVLFLLPALQTWLGRFYASFRAKTAVLRDKRIKVMNEVICGMRVIKMYAWEHPFAKLVGKIRRKEVQKVRNTLRLNAVNAMFYLATIPLVSAAMFIPYVLTGHTLSSEKMFTVVSIISSVNVVTSVFVPRSIISLRESGVSLERIRVCVLYVSCGQ</sequence>
<keyword evidence="5" id="KW-0547">Nucleotide-binding</keyword>
<comment type="caution">
    <text evidence="9">The sequence shown here is derived from an EMBL/GenBank/DDBJ whole genome shotgun (WGS) entry which is preliminary data.</text>
</comment>
<dbReference type="PANTHER" id="PTHR24223:SF456">
    <property type="entry name" value="MULTIDRUG RESISTANCE-ASSOCIATED PROTEIN LETHAL(2)03659"/>
    <property type="match status" value="1"/>
</dbReference>
<dbReference type="AlphaFoldDB" id="A0A7D9LE34"/>
<dbReference type="InterPro" id="IPR050173">
    <property type="entry name" value="ABC_transporter_C-like"/>
</dbReference>
<dbReference type="Proteomes" id="UP001152795">
    <property type="component" value="Unassembled WGS sequence"/>
</dbReference>
<evidence type="ECO:0000256" key="7">
    <source>
        <dbReference type="ARBA" id="ARBA00022989"/>
    </source>
</evidence>
<proteinExistence type="inferred from homology"/>
<evidence type="ECO:0000256" key="2">
    <source>
        <dbReference type="ARBA" id="ARBA00009726"/>
    </source>
</evidence>
<evidence type="ECO:0000256" key="8">
    <source>
        <dbReference type="ARBA" id="ARBA00023136"/>
    </source>
</evidence>
<name>A0A7D9LE34_PARCT</name>
<evidence type="ECO:0000256" key="6">
    <source>
        <dbReference type="ARBA" id="ARBA00022840"/>
    </source>
</evidence>
<evidence type="ECO:0000256" key="5">
    <source>
        <dbReference type="ARBA" id="ARBA00022741"/>
    </source>
</evidence>
<keyword evidence="8" id="KW-0472">Membrane</keyword>
<organism evidence="9 10">
    <name type="scientific">Paramuricea clavata</name>
    <name type="common">Red gorgonian</name>
    <name type="synonym">Violescent sea-whip</name>
    <dbReference type="NCBI Taxonomy" id="317549"/>
    <lineage>
        <taxon>Eukaryota</taxon>
        <taxon>Metazoa</taxon>
        <taxon>Cnidaria</taxon>
        <taxon>Anthozoa</taxon>
        <taxon>Octocorallia</taxon>
        <taxon>Malacalcyonacea</taxon>
        <taxon>Plexauridae</taxon>
        <taxon>Paramuricea</taxon>
    </lineage>
</organism>
<keyword evidence="6" id="KW-0067">ATP-binding</keyword>
<comment type="similarity">
    <text evidence="2">Belongs to the ABC transporter superfamily. ABCC family. Conjugate transporter (TC 3.A.1.208) subfamily.</text>
</comment>
<dbReference type="EMBL" id="CACRXK020017281">
    <property type="protein sequence ID" value="CAB4030992.1"/>
    <property type="molecule type" value="Genomic_DNA"/>
</dbReference>
<dbReference type="GO" id="GO:0005524">
    <property type="term" value="F:ATP binding"/>
    <property type="evidence" value="ECO:0007669"/>
    <property type="project" value="UniProtKB-KW"/>
</dbReference>
<keyword evidence="10" id="KW-1185">Reference proteome</keyword>
<dbReference type="GO" id="GO:0140359">
    <property type="term" value="F:ABC-type transporter activity"/>
    <property type="evidence" value="ECO:0007669"/>
    <property type="project" value="InterPro"/>
</dbReference>
<dbReference type="Gene3D" id="1.20.1560.10">
    <property type="entry name" value="ABC transporter type 1, transmembrane domain"/>
    <property type="match status" value="1"/>
</dbReference>
<accession>A0A7D9LE34</accession>
<dbReference type="Pfam" id="PF00664">
    <property type="entry name" value="ABC_membrane"/>
    <property type="match status" value="1"/>
</dbReference>
<dbReference type="GO" id="GO:0016020">
    <property type="term" value="C:membrane"/>
    <property type="evidence" value="ECO:0007669"/>
    <property type="project" value="UniProtKB-SubCell"/>
</dbReference>
<dbReference type="InterPro" id="IPR011527">
    <property type="entry name" value="ABC1_TM_dom"/>
</dbReference>
<evidence type="ECO:0000256" key="4">
    <source>
        <dbReference type="ARBA" id="ARBA00022692"/>
    </source>
</evidence>
<keyword evidence="7" id="KW-1133">Transmembrane helix</keyword>
<evidence type="ECO:0000256" key="3">
    <source>
        <dbReference type="ARBA" id="ARBA00022448"/>
    </source>
</evidence>
<evidence type="ECO:0000313" key="9">
    <source>
        <dbReference type="EMBL" id="CAB4030992.1"/>
    </source>
</evidence>
<dbReference type="OrthoDB" id="5988430at2759"/>
<keyword evidence="4" id="KW-0812">Transmembrane</keyword>